<dbReference type="InterPro" id="IPR011614">
    <property type="entry name" value="Catalase_core"/>
</dbReference>
<feature type="active site" evidence="8">
    <location>
        <position position="32"/>
    </location>
</feature>
<evidence type="ECO:0000256" key="2">
    <source>
        <dbReference type="ARBA" id="ARBA00022559"/>
    </source>
</evidence>
<feature type="domain" description="Catalase core" evidence="10">
    <location>
        <begin position="7"/>
        <end position="307"/>
    </location>
</feature>
<dbReference type="Gene3D" id="2.40.180.10">
    <property type="entry name" value="Catalase core domain"/>
    <property type="match status" value="1"/>
</dbReference>
<dbReference type="GO" id="GO:0042542">
    <property type="term" value="P:response to hydrogen peroxide"/>
    <property type="evidence" value="ECO:0007669"/>
    <property type="project" value="TreeGrafter"/>
</dbReference>
<dbReference type="PATRIC" id="fig|68170.10.peg.3719"/>
<dbReference type="PROSITE" id="PS51402">
    <property type="entry name" value="CATALASE_3"/>
    <property type="match status" value="1"/>
</dbReference>
<evidence type="ECO:0000256" key="5">
    <source>
        <dbReference type="ARBA" id="ARBA00023002"/>
    </source>
</evidence>
<dbReference type="EMBL" id="JYJG01000007">
    <property type="protein sequence ID" value="KJK52885.1"/>
    <property type="molecule type" value="Genomic_DNA"/>
</dbReference>
<dbReference type="InterPro" id="IPR024168">
    <property type="entry name" value="Catalase_SrpA-type_pred"/>
</dbReference>
<dbReference type="eggNOG" id="COG0753">
    <property type="taxonomic scope" value="Bacteria"/>
</dbReference>
<evidence type="ECO:0000256" key="8">
    <source>
        <dbReference type="PIRSR" id="PIRSR000296-1"/>
    </source>
</evidence>
<dbReference type="PIRSF" id="PIRSF000296">
    <property type="entry name" value="SrpA"/>
    <property type="match status" value="1"/>
</dbReference>
<evidence type="ECO:0000256" key="1">
    <source>
        <dbReference type="ARBA" id="ARBA00005329"/>
    </source>
</evidence>
<dbReference type="GO" id="GO:0020037">
    <property type="term" value="F:heme binding"/>
    <property type="evidence" value="ECO:0007669"/>
    <property type="project" value="InterPro"/>
</dbReference>
<comment type="cofactor">
    <cofactor evidence="7">
        <name>heme</name>
        <dbReference type="ChEBI" id="CHEBI:30413"/>
    </cofactor>
</comment>
<evidence type="ECO:0000313" key="11">
    <source>
        <dbReference type="EMBL" id="KJK52885.1"/>
    </source>
</evidence>
<gene>
    <name evidence="11" type="ORF">UK23_02715</name>
</gene>
<evidence type="ECO:0000256" key="7">
    <source>
        <dbReference type="PIRNR" id="PIRNR000296"/>
    </source>
</evidence>
<dbReference type="AlphaFoldDB" id="A0A0F0HBG5"/>
<dbReference type="RefSeq" id="WP_045309729.1">
    <property type="nucleotide sequence ID" value="NZ_JYJG01000007.1"/>
</dbReference>
<keyword evidence="4 7" id="KW-0479">Metal-binding</keyword>
<dbReference type="Proteomes" id="UP000033393">
    <property type="component" value="Unassembled WGS sequence"/>
</dbReference>
<sequence>MSSELAKSQISSTIVDSIEDLKGTHHGFRRAHARGFVYEAVFTPNGAAAPFTTAPHLQGEPVRATVRFSHTDANPHAADSDRAVRGFATKFHLTDGTNTDLVMVSVERFVAATPEEFVEFIKAAKADTDAQDPSVPHIKSFVGAHPTVGPALVAAKTIAIPVSYATTQYWAIHAFLWRDADGVVRPVRYSWVPEAGIVDASDSESWTPHHLTEELRDRLPVSFVLRVQFGEPGDPTHDSTVAWPADRRTVDVGRIEITKESPDQEHWQSQVFDPTSLVDGIEPSDDPVLAARSTIYAVSYDRRSHQR</sequence>
<dbReference type="PANTHER" id="PTHR11465:SF9">
    <property type="entry name" value="CATALASE"/>
    <property type="match status" value="1"/>
</dbReference>
<comment type="similarity">
    <text evidence="1 7">Belongs to the catalase family.</text>
</comment>
<reference evidence="11 12" key="1">
    <citation type="submission" date="2015-02" db="EMBL/GenBank/DDBJ databases">
        <authorList>
            <person name="Ju K.-S."/>
            <person name="Doroghazi J.R."/>
            <person name="Metcalf W."/>
        </authorList>
    </citation>
    <scope>NUCLEOTIDE SEQUENCE [LARGE SCALE GENOMIC DNA]</scope>
    <source>
        <strain evidence="11 12">NRRL B-16140</strain>
    </source>
</reference>
<dbReference type="InterPro" id="IPR018028">
    <property type="entry name" value="Catalase"/>
</dbReference>
<evidence type="ECO:0000313" key="12">
    <source>
        <dbReference type="Proteomes" id="UP000033393"/>
    </source>
</evidence>
<dbReference type="EC" id="1.11.1.-" evidence="7"/>
<dbReference type="PANTHER" id="PTHR11465">
    <property type="entry name" value="CATALASE"/>
    <property type="match status" value="1"/>
</dbReference>
<organism evidence="11 12">
    <name type="scientific">Lentzea aerocolonigenes</name>
    <name type="common">Lechevalieria aerocolonigenes</name>
    <name type="synonym">Saccharothrix aerocolonigenes</name>
    <dbReference type="NCBI Taxonomy" id="68170"/>
    <lineage>
        <taxon>Bacteria</taxon>
        <taxon>Bacillati</taxon>
        <taxon>Actinomycetota</taxon>
        <taxon>Actinomycetes</taxon>
        <taxon>Pseudonocardiales</taxon>
        <taxon>Pseudonocardiaceae</taxon>
        <taxon>Lentzea</taxon>
    </lineage>
</organism>
<keyword evidence="12" id="KW-1185">Reference proteome</keyword>
<name>A0A0F0HBG5_LENAE</name>
<comment type="caution">
    <text evidence="11">The sequence shown here is derived from an EMBL/GenBank/DDBJ whole genome shotgun (WGS) entry which is preliminary data.</text>
</comment>
<dbReference type="GO" id="GO:0005737">
    <property type="term" value="C:cytoplasm"/>
    <property type="evidence" value="ECO:0007669"/>
    <property type="project" value="TreeGrafter"/>
</dbReference>
<comment type="function">
    <text evidence="7">Has an organic peroxide-dependent peroxidase activity.</text>
</comment>
<dbReference type="Pfam" id="PF00199">
    <property type="entry name" value="Catalase"/>
    <property type="match status" value="1"/>
</dbReference>
<protein>
    <recommendedName>
        <fullName evidence="7">Catalase-related peroxidase</fullName>
        <ecNumber evidence="7">1.11.1.-</ecNumber>
    </recommendedName>
</protein>
<dbReference type="OrthoDB" id="255727at2"/>
<dbReference type="CDD" id="cd08153">
    <property type="entry name" value="srpA_like"/>
    <property type="match status" value="1"/>
</dbReference>
<keyword evidence="2 7" id="KW-0575">Peroxidase</keyword>
<dbReference type="GO" id="GO:0042744">
    <property type="term" value="P:hydrogen peroxide catabolic process"/>
    <property type="evidence" value="ECO:0007669"/>
    <property type="project" value="TreeGrafter"/>
</dbReference>
<dbReference type="Gene3D" id="1.20.1280.120">
    <property type="match status" value="1"/>
</dbReference>
<evidence type="ECO:0000256" key="9">
    <source>
        <dbReference type="PIRSR" id="PIRSR000296-2"/>
    </source>
</evidence>
<feature type="binding site" description="axial binding residue" evidence="9">
    <location>
        <position position="296"/>
    </location>
    <ligand>
        <name>heme</name>
        <dbReference type="ChEBI" id="CHEBI:30413"/>
    </ligand>
    <ligandPart>
        <name>Fe</name>
        <dbReference type="ChEBI" id="CHEBI:18248"/>
    </ligandPart>
</feature>
<proteinExistence type="inferred from homology"/>
<keyword evidence="6 7" id="KW-0408">Iron</keyword>
<dbReference type="GO" id="GO:0046872">
    <property type="term" value="F:metal ion binding"/>
    <property type="evidence" value="ECO:0007669"/>
    <property type="project" value="UniProtKB-KW"/>
</dbReference>
<evidence type="ECO:0000256" key="4">
    <source>
        <dbReference type="ARBA" id="ARBA00022723"/>
    </source>
</evidence>
<accession>A0A0F0HBG5</accession>
<dbReference type="InterPro" id="IPR020835">
    <property type="entry name" value="Catalase_sf"/>
</dbReference>
<evidence type="ECO:0000256" key="6">
    <source>
        <dbReference type="ARBA" id="ARBA00023004"/>
    </source>
</evidence>
<keyword evidence="5 7" id="KW-0560">Oxidoreductase</keyword>
<dbReference type="SUPFAM" id="SSF56634">
    <property type="entry name" value="Heme-dependent catalase-like"/>
    <property type="match status" value="1"/>
</dbReference>
<keyword evidence="3 7" id="KW-0349">Heme</keyword>
<evidence type="ECO:0000259" key="10">
    <source>
        <dbReference type="SMART" id="SM01060"/>
    </source>
</evidence>
<dbReference type="SMART" id="SM01060">
    <property type="entry name" value="Catalase"/>
    <property type="match status" value="1"/>
</dbReference>
<evidence type="ECO:0000256" key="3">
    <source>
        <dbReference type="ARBA" id="ARBA00022617"/>
    </source>
</evidence>
<dbReference type="GO" id="GO:0004096">
    <property type="term" value="F:catalase activity"/>
    <property type="evidence" value="ECO:0007669"/>
    <property type="project" value="InterPro"/>
</dbReference>